<dbReference type="Proteomes" id="UP000184275">
    <property type="component" value="Unassembled WGS sequence"/>
</dbReference>
<keyword evidence="2" id="KW-1185">Reference proteome</keyword>
<gene>
    <name evidence="1" type="ORF">SAMN05720469_101185</name>
</gene>
<dbReference type="RefSeq" id="WP_276990425.1">
    <property type="nucleotide sequence ID" value="NZ_JAQYFD010000012.1"/>
</dbReference>
<dbReference type="Gene3D" id="2.40.160.130">
    <property type="entry name" value="Capsule assembly protein Wzi"/>
    <property type="match status" value="1"/>
</dbReference>
<accession>A0A1M6PZ40</accession>
<reference evidence="2" key="1">
    <citation type="submission" date="2016-11" db="EMBL/GenBank/DDBJ databases">
        <authorList>
            <person name="Varghese N."/>
            <person name="Submissions S."/>
        </authorList>
    </citation>
    <scope>NUCLEOTIDE SEQUENCE [LARGE SCALE GENOMIC DNA]</scope>
    <source>
        <strain evidence="2">UWOS</strain>
    </source>
</reference>
<evidence type="ECO:0000313" key="1">
    <source>
        <dbReference type="EMBL" id="SHK13224.1"/>
    </source>
</evidence>
<dbReference type="InterPro" id="IPR038636">
    <property type="entry name" value="Wzi_sf"/>
</dbReference>
<name>A0A1M6PZ40_9BACT</name>
<evidence type="ECO:0000313" key="2">
    <source>
        <dbReference type="Proteomes" id="UP000184275"/>
    </source>
</evidence>
<proteinExistence type="predicted"/>
<organism evidence="1 2">
    <name type="scientific">Fibrobacter intestinalis</name>
    <dbReference type="NCBI Taxonomy" id="28122"/>
    <lineage>
        <taxon>Bacteria</taxon>
        <taxon>Pseudomonadati</taxon>
        <taxon>Fibrobacterota</taxon>
        <taxon>Fibrobacteria</taxon>
        <taxon>Fibrobacterales</taxon>
        <taxon>Fibrobacteraceae</taxon>
        <taxon>Fibrobacter</taxon>
    </lineage>
</organism>
<dbReference type="AlphaFoldDB" id="A0A1M6PZ40"/>
<evidence type="ECO:0008006" key="3">
    <source>
        <dbReference type="Google" id="ProtNLM"/>
    </source>
</evidence>
<dbReference type="EMBL" id="FRAW01000001">
    <property type="protein sequence ID" value="SHK13224.1"/>
    <property type="molecule type" value="Genomic_DNA"/>
</dbReference>
<sequence>MPFAANFPIRSLHFLNVFLFFSGIAFSSSFAASPIYSSERMRNLKQLETTPLLFEYHRMTTGTQQMFYFPRRDSSWRENFAENEKRALIQYRDAKQAIAASLVGGIDYRGGETLGDTIWPGLDGGLYLRGYRDSVEFMLDARIYVENHSASYPKSFDREFVEFQKEENNSGVEYASYARYRGMLAINMGFGRLMLARDVFHFGPGYYNNLTLNQYALPYNTLSFEFHVGPLSVISLYGDLRIYANSMNRKNTNDRNLYAHRYELNLGNLILGMSETQILYNENKVWLFVPIVPLFMEKGNFSEDNNNGALAFDANYRLFNLARIYTEFYIDDFESPISLIKNDNIEAKWAWMAGAQIGKDFSVKGHKLEAGAIAEYARVEPYVYSHFHPNTAQAAHLGVPLGAPNGPNSQTIDFAVYGRFARRINVNVRNTWLWKGTDYGSAINDTTPTSNHFKLPKKFLDGAKMKYSLSPAISYDGDFVFYQLEFTLFNDEKIYTRLGVKW</sequence>
<protein>
    <recommendedName>
        <fullName evidence="3">Capsule assembly protein Wzi</fullName>
    </recommendedName>
</protein>